<name>F7W592_SORMK</name>
<dbReference type="eggNOG" id="ENOG502RKXF">
    <property type="taxonomic scope" value="Eukaryota"/>
</dbReference>
<dbReference type="OrthoDB" id="10553879at2759"/>
<evidence type="ECO:0000313" key="2">
    <source>
        <dbReference type="Proteomes" id="UP000001881"/>
    </source>
</evidence>
<gene>
    <name evidence="1" type="ORF">SMAC_05641</name>
</gene>
<sequence>MPLKKTTKFTPADGFIHGFDQARLDRLTASMQPLLTRNVTEEELEALLKEAEDCLKVTTGMGISTGGKTKRFQGWWMRNTKTTRTVKTVKTVEMVNITGVEDV</sequence>
<dbReference type="AlphaFoldDB" id="F7W592"/>
<keyword evidence="2" id="KW-1185">Reference proteome</keyword>
<dbReference type="EMBL" id="CABT02000030">
    <property type="protein sequence ID" value="CCC12680.1"/>
    <property type="molecule type" value="Genomic_DNA"/>
</dbReference>
<accession>F7W592</accession>
<evidence type="ECO:0000313" key="1">
    <source>
        <dbReference type="EMBL" id="CCC12680.1"/>
    </source>
</evidence>
<protein>
    <submittedName>
        <fullName evidence="1">WGS project CABT00000000 data, contig 2.30</fullName>
    </submittedName>
</protein>
<dbReference type="InParanoid" id="F7W592"/>
<dbReference type="HOGENOM" id="CLU_2265398_0_0_1"/>
<reference evidence="1 2" key="1">
    <citation type="journal article" date="2010" name="PLoS Genet.">
        <title>De novo assembly of a 40 Mb eukaryotic genome from short sequence reads: Sordaria macrospora, a model organism for fungal morphogenesis.</title>
        <authorList>
            <person name="Nowrousian M."/>
            <person name="Stajich J."/>
            <person name="Chu M."/>
            <person name="Engh I."/>
            <person name="Espagne E."/>
            <person name="Halliday K."/>
            <person name="Kamerewerd J."/>
            <person name="Kempken F."/>
            <person name="Knab B."/>
            <person name="Kuo H.C."/>
            <person name="Osiewacz H.D."/>
            <person name="Poeggeler S."/>
            <person name="Read N."/>
            <person name="Seiler S."/>
            <person name="Smith K."/>
            <person name="Zickler D."/>
            <person name="Kueck U."/>
            <person name="Freitag M."/>
        </authorList>
    </citation>
    <scope>NUCLEOTIDE SEQUENCE [LARGE SCALE GENOMIC DNA]</scope>
    <source>
        <strain evidence="2">ATCC MYA-333 / DSM 997 / K(L3346) / K-hell</strain>
        <tissue evidence="1">Mycelium</tissue>
    </source>
</reference>
<dbReference type="VEuPathDB" id="FungiDB:SMAC_05641"/>
<comment type="caution">
    <text evidence="1">The sequence shown here is derived from an EMBL/GenBank/DDBJ whole genome shotgun (WGS) entry which is preliminary data.</text>
</comment>
<organism evidence="1 2">
    <name type="scientific">Sordaria macrospora (strain ATCC MYA-333 / DSM 997 / K(L3346) / K-hell)</name>
    <dbReference type="NCBI Taxonomy" id="771870"/>
    <lineage>
        <taxon>Eukaryota</taxon>
        <taxon>Fungi</taxon>
        <taxon>Dikarya</taxon>
        <taxon>Ascomycota</taxon>
        <taxon>Pezizomycotina</taxon>
        <taxon>Sordariomycetes</taxon>
        <taxon>Sordariomycetidae</taxon>
        <taxon>Sordariales</taxon>
        <taxon>Sordariaceae</taxon>
        <taxon>Sordaria</taxon>
    </lineage>
</organism>
<proteinExistence type="predicted"/>
<dbReference type="Proteomes" id="UP000001881">
    <property type="component" value="Unassembled WGS sequence"/>
</dbReference>